<name>A0A0R2HYR4_CARDV</name>
<gene>
    <name evidence="2" type="ORF">IV74_GL001055</name>
</gene>
<comment type="caution">
    <text evidence="2">The sequence shown here is derived from an EMBL/GenBank/DDBJ whole genome shotgun (WGS) entry which is preliminary data.</text>
</comment>
<dbReference type="InterPro" id="IPR029058">
    <property type="entry name" value="AB_hydrolase_fold"/>
</dbReference>
<dbReference type="GeneID" id="89589562"/>
<dbReference type="InterPro" id="IPR002925">
    <property type="entry name" value="Dienelactn_hydro"/>
</dbReference>
<evidence type="ECO:0000313" key="2">
    <source>
        <dbReference type="EMBL" id="KRN57800.1"/>
    </source>
</evidence>
<evidence type="ECO:0000313" key="3">
    <source>
        <dbReference type="Proteomes" id="UP000051658"/>
    </source>
</evidence>
<dbReference type="SUPFAM" id="SSF53474">
    <property type="entry name" value="alpha/beta-Hydrolases"/>
    <property type="match status" value="1"/>
</dbReference>
<accession>A0A0R2HYR4</accession>
<dbReference type="eggNOG" id="COG0400">
    <property type="taxonomic scope" value="Bacteria"/>
</dbReference>
<dbReference type="RefSeq" id="WP_034568477.1">
    <property type="nucleotide sequence ID" value="NZ_JQBS01000001.1"/>
</dbReference>
<dbReference type="EMBL" id="JQBS01000001">
    <property type="protein sequence ID" value="KRN57800.1"/>
    <property type="molecule type" value="Genomic_DNA"/>
</dbReference>
<dbReference type="AlphaFoldDB" id="A0A0R2HYR4"/>
<keyword evidence="3" id="KW-1185">Reference proteome</keyword>
<proteinExistence type="predicted"/>
<evidence type="ECO:0000259" key="1">
    <source>
        <dbReference type="Pfam" id="PF01738"/>
    </source>
</evidence>
<organism evidence="2 3">
    <name type="scientific">Carnobacterium divergens DSM 20623</name>
    <dbReference type="NCBI Taxonomy" id="1449336"/>
    <lineage>
        <taxon>Bacteria</taxon>
        <taxon>Bacillati</taxon>
        <taxon>Bacillota</taxon>
        <taxon>Bacilli</taxon>
        <taxon>Lactobacillales</taxon>
        <taxon>Carnobacteriaceae</taxon>
        <taxon>Carnobacterium</taxon>
    </lineage>
</organism>
<dbReference type="Gene3D" id="3.40.50.1820">
    <property type="entry name" value="alpha/beta hydrolase"/>
    <property type="match status" value="1"/>
</dbReference>
<dbReference type="Proteomes" id="UP000051658">
    <property type="component" value="Unassembled WGS sequence"/>
</dbReference>
<dbReference type="GO" id="GO:0016787">
    <property type="term" value="F:hydrolase activity"/>
    <property type="evidence" value="ECO:0007669"/>
    <property type="project" value="InterPro"/>
</dbReference>
<dbReference type="Pfam" id="PF01738">
    <property type="entry name" value="DLH"/>
    <property type="match status" value="1"/>
</dbReference>
<dbReference type="PATRIC" id="fig|1449336.4.peg.1080"/>
<protein>
    <submittedName>
        <fullName evidence="2">Phospholipase carboxylesterase family protein</fullName>
    </submittedName>
</protein>
<sequence length="203" mass="22565">MEYIYQEGLQTAPPLLLLHGTGGDEHSLIDLASALSPNSTVLSLRGRVSEAGANRFFRRFAEGQFDLVDLEVQTDYLLAFLIEFSDIHNIALYDWVVVGYSNGANIGAHLLLERMESPNRGIFFHGMSLGKHEADFDLAKKSVWFSAGINDPIVPQEATKALVDAFQMRHGQTDVLWTKQGHQLTYEEVASAKEWLATKGALK</sequence>
<feature type="domain" description="Dienelactone hydrolase" evidence="1">
    <location>
        <begin position="96"/>
        <end position="177"/>
    </location>
</feature>
<reference evidence="2 3" key="1">
    <citation type="journal article" date="2015" name="Genome Announc.">
        <title>Expanding the biotechnology potential of lactobacilli through comparative genomics of 213 strains and associated genera.</title>
        <authorList>
            <person name="Sun Z."/>
            <person name="Harris H.M."/>
            <person name="McCann A."/>
            <person name="Guo C."/>
            <person name="Argimon S."/>
            <person name="Zhang W."/>
            <person name="Yang X."/>
            <person name="Jeffery I.B."/>
            <person name="Cooney J.C."/>
            <person name="Kagawa T.F."/>
            <person name="Liu W."/>
            <person name="Song Y."/>
            <person name="Salvetti E."/>
            <person name="Wrobel A."/>
            <person name="Rasinkangas P."/>
            <person name="Parkhill J."/>
            <person name="Rea M.C."/>
            <person name="O'Sullivan O."/>
            <person name="Ritari J."/>
            <person name="Douillard F.P."/>
            <person name="Paul Ross R."/>
            <person name="Yang R."/>
            <person name="Briner A.E."/>
            <person name="Felis G.E."/>
            <person name="de Vos W.M."/>
            <person name="Barrangou R."/>
            <person name="Klaenhammer T.R."/>
            <person name="Caufield P.W."/>
            <person name="Cui Y."/>
            <person name="Zhang H."/>
            <person name="O'Toole P.W."/>
        </authorList>
    </citation>
    <scope>NUCLEOTIDE SEQUENCE [LARGE SCALE GENOMIC DNA]</scope>
    <source>
        <strain evidence="2 3">DSM 20623</strain>
    </source>
</reference>